<organism evidence="2">
    <name type="scientific">Locusta migratoria</name>
    <name type="common">Migratory locust</name>
    <dbReference type="NCBI Taxonomy" id="7004"/>
    <lineage>
        <taxon>Eukaryota</taxon>
        <taxon>Metazoa</taxon>
        <taxon>Ecdysozoa</taxon>
        <taxon>Arthropoda</taxon>
        <taxon>Hexapoda</taxon>
        <taxon>Insecta</taxon>
        <taxon>Pterygota</taxon>
        <taxon>Neoptera</taxon>
        <taxon>Polyneoptera</taxon>
        <taxon>Orthoptera</taxon>
        <taxon>Caelifera</taxon>
        <taxon>Acrididea</taxon>
        <taxon>Acridomorpha</taxon>
        <taxon>Acridoidea</taxon>
        <taxon>Acrididae</taxon>
        <taxon>Oedipodinae</taxon>
        <taxon>Locusta</taxon>
    </lineage>
</organism>
<feature type="chain" id="PRO_5007302693" evidence="1">
    <location>
        <begin position="24"/>
        <end position="69"/>
    </location>
</feature>
<protein>
    <submittedName>
        <fullName evidence="2">Defensin 4</fullName>
    </submittedName>
</protein>
<proteinExistence type="evidence at transcript level"/>
<feature type="signal peptide" evidence="1">
    <location>
        <begin position="1"/>
        <end position="23"/>
    </location>
</feature>
<evidence type="ECO:0000313" key="2">
    <source>
        <dbReference type="EMBL" id="AMO66175.1"/>
    </source>
</evidence>
<sequence length="69" mass="7199">MKNSTVFFLVGLLTTAGIAFCSAAPAQSVQDDRQAHLTCDSLSALGVPCAAVRCVKGAYCQHGVCHCRV</sequence>
<accession>A0A140IM58</accession>
<dbReference type="AlphaFoldDB" id="A0A140IM58"/>
<keyword evidence="1" id="KW-0732">Signal</keyword>
<dbReference type="EMBL" id="KU516095">
    <property type="protein sequence ID" value="AMO66175.1"/>
    <property type="molecule type" value="mRNA"/>
</dbReference>
<name>A0A140IM58_LOCMI</name>
<reference evidence="2" key="2">
    <citation type="submission" date="2016-03" db="EMBL/GenBank/DDBJ databases">
        <title>Novel defensins and their expression dynamics after immune-challenge by microsporidian and fungal pathogens in locust, Locusta migratoria.</title>
        <authorList>
            <person name="Mohamed A.A."/>
            <person name="Zhang L."/>
            <person name="Zhang P."/>
        </authorList>
    </citation>
    <scope>NUCLEOTIDE SEQUENCE</scope>
</reference>
<evidence type="ECO:0000256" key="1">
    <source>
        <dbReference type="SAM" id="SignalP"/>
    </source>
</evidence>
<reference evidence="2" key="1">
    <citation type="submission" date="2016-01" db="EMBL/GenBank/DDBJ databases">
        <authorList>
            <person name="Oliw E.H."/>
        </authorList>
    </citation>
    <scope>NUCLEOTIDE SEQUENCE</scope>
</reference>